<comment type="caution">
    <text evidence="4">The sequence shown here is derived from an EMBL/GenBank/DDBJ whole genome shotgun (WGS) entry which is preliminary data.</text>
</comment>
<evidence type="ECO:0000313" key="4">
    <source>
        <dbReference type="EMBL" id="MDN3564163.1"/>
    </source>
</evidence>
<dbReference type="InterPro" id="IPR012337">
    <property type="entry name" value="RNaseH-like_sf"/>
</dbReference>
<dbReference type="InterPro" id="IPR051917">
    <property type="entry name" value="Transposase-Integrase"/>
</dbReference>
<organism evidence="4 5">
    <name type="scientific">Paeniroseomonas aquatica</name>
    <dbReference type="NCBI Taxonomy" id="373043"/>
    <lineage>
        <taxon>Bacteria</taxon>
        <taxon>Pseudomonadati</taxon>
        <taxon>Pseudomonadota</taxon>
        <taxon>Alphaproteobacteria</taxon>
        <taxon>Acetobacterales</taxon>
        <taxon>Acetobacteraceae</taxon>
        <taxon>Paeniroseomonas</taxon>
    </lineage>
</organism>
<dbReference type="PANTHER" id="PTHR10948:SF23">
    <property type="entry name" value="TRANSPOSASE INSI FOR INSERTION SEQUENCE ELEMENT IS30A-RELATED"/>
    <property type="match status" value="1"/>
</dbReference>
<sequence>ERTTRLVVLVHMPTRRAAVATSAFAGALNAIPAPLRQTLTYDQGKEMAGHAGLAAQTGMRIFFADPHSPWQRGSNENTNGLLRQYLPKGSSLAGWDQDDLDLVVASLNDRPRKTLDYATPNEAFNSLLAKLANGGKTPNGGGVRYGC</sequence>
<gene>
    <name evidence="4" type="ORF">QWZ14_07215</name>
</gene>
<dbReference type="PANTHER" id="PTHR10948">
    <property type="entry name" value="TRANSPOSASE"/>
    <property type="match status" value="1"/>
</dbReference>
<dbReference type="InterPro" id="IPR036397">
    <property type="entry name" value="RNaseH_sf"/>
</dbReference>
<dbReference type="InterPro" id="IPR001598">
    <property type="entry name" value="Transposase_IS30_CS"/>
</dbReference>
<evidence type="ECO:0000256" key="1">
    <source>
        <dbReference type="ARBA" id="ARBA00002190"/>
    </source>
</evidence>
<name>A0ABT8A3P8_9PROT</name>
<evidence type="ECO:0000259" key="3">
    <source>
        <dbReference type="PROSITE" id="PS50994"/>
    </source>
</evidence>
<comment type="similarity">
    <text evidence="2">Belongs to the transposase IS30 family.</text>
</comment>
<dbReference type="RefSeq" id="WP_290315953.1">
    <property type="nucleotide sequence ID" value="NZ_JAUFPN010000063.1"/>
</dbReference>
<protein>
    <submittedName>
        <fullName evidence="4">IS30 family transposase</fullName>
    </submittedName>
</protein>
<reference evidence="5" key="1">
    <citation type="journal article" date="2019" name="Int. J. Syst. Evol. Microbiol.">
        <title>The Global Catalogue of Microorganisms (GCM) 10K type strain sequencing project: providing services to taxonomists for standard genome sequencing and annotation.</title>
        <authorList>
            <consortium name="The Broad Institute Genomics Platform"/>
            <consortium name="The Broad Institute Genome Sequencing Center for Infectious Disease"/>
            <person name="Wu L."/>
            <person name="Ma J."/>
        </authorList>
    </citation>
    <scope>NUCLEOTIDE SEQUENCE [LARGE SCALE GENOMIC DNA]</scope>
    <source>
        <strain evidence="5">CECT 7131</strain>
    </source>
</reference>
<dbReference type="InterPro" id="IPR001584">
    <property type="entry name" value="Integrase_cat-core"/>
</dbReference>
<accession>A0ABT8A3P8</accession>
<dbReference type="PROSITE" id="PS01043">
    <property type="entry name" value="TRANSPOSASE_IS30"/>
    <property type="match status" value="1"/>
</dbReference>
<dbReference type="EMBL" id="JAUFPN010000063">
    <property type="protein sequence ID" value="MDN3564163.1"/>
    <property type="molecule type" value="Genomic_DNA"/>
</dbReference>
<keyword evidence="5" id="KW-1185">Reference proteome</keyword>
<dbReference type="Proteomes" id="UP001529369">
    <property type="component" value="Unassembled WGS sequence"/>
</dbReference>
<dbReference type="PROSITE" id="PS50994">
    <property type="entry name" value="INTEGRASE"/>
    <property type="match status" value="1"/>
</dbReference>
<dbReference type="SUPFAM" id="SSF53098">
    <property type="entry name" value="Ribonuclease H-like"/>
    <property type="match status" value="1"/>
</dbReference>
<feature type="domain" description="Integrase catalytic" evidence="3">
    <location>
        <begin position="1"/>
        <end position="128"/>
    </location>
</feature>
<evidence type="ECO:0000313" key="5">
    <source>
        <dbReference type="Proteomes" id="UP001529369"/>
    </source>
</evidence>
<proteinExistence type="inferred from homology"/>
<dbReference type="InterPro" id="IPR053392">
    <property type="entry name" value="Transposase_IS30-like"/>
</dbReference>
<dbReference type="NCBIfam" id="NF033563">
    <property type="entry name" value="transpos_IS30"/>
    <property type="match status" value="1"/>
</dbReference>
<feature type="non-terminal residue" evidence="4">
    <location>
        <position position="1"/>
    </location>
</feature>
<dbReference type="Gene3D" id="3.30.420.10">
    <property type="entry name" value="Ribonuclease H-like superfamily/Ribonuclease H"/>
    <property type="match status" value="1"/>
</dbReference>
<comment type="function">
    <text evidence="1">Required for the transposition of the insertion element.</text>
</comment>
<evidence type="ECO:0000256" key="2">
    <source>
        <dbReference type="ARBA" id="ARBA00006363"/>
    </source>
</evidence>